<feature type="region of interest" description="Disordered" evidence="1">
    <location>
        <begin position="16"/>
        <end position="51"/>
    </location>
</feature>
<protein>
    <submittedName>
        <fullName evidence="2">Uncharacterized protein</fullName>
    </submittedName>
</protein>
<dbReference type="SUPFAM" id="SSF48113">
    <property type="entry name" value="Heme-dependent peroxidases"/>
    <property type="match status" value="1"/>
</dbReference>
<keyword evidence="3" id="KW-1185">Reference proteome</keyword>
<evidence type="ECO:0000313" key="3">
    <source>
        <dbReference type="Proteomes" id="UP000489600"/>
    </source>
</evidence>
<dbReference type="GO" id="GO:0004601">
    <property type="term" value="F:peroxidase activity"/>
    <property type="evidence" value="ECO:0007669"/>
    <property type="project" value="InterPro"/>
</dbReference>
<dbReference type="Proteomes" id="UP000489600">
    <property type="component" value="Unassembled WGS sequence"/>
</dbReference>
<name>A0A565ARJ4_9BRAS</name>
<dbReference type="GO" id="GO:0006979">
    <property type="term" value="P:response to oxidative stress"/>
    <property type="evidence" value="ECO:0007669"/>
    <property type="project" value="InterPro"/>
</dbReference>
<evidence type="ECO:0000313" key="2">
    <source>
        <dbReference type="EMBL" id="VVA92058.1"/>
    </source>
</evidence>
<accession>A0A565ARJ4</accession>
<proteinExistence type="predicted"/>
<dbReference type="Gene3D" id="1.10.520.10">
    <property type="match status" value="1"/>
</dbReference>
<sequence length="227" mass="24980">MYFQIKANYDLALPDVDDVLSEDPDVEDLDDEEEETDSDDNDAYYSPREKEEETWKELLKPEFVQSKTGASAMSPKIEKSTQIRASMVLQAHVFAYSEDTGPKSGDKIGITNPTTSLDLQHISGSTGKGKFMGCIGSCGQVVVKMRQGRDLSETAFVQGCVASILLDDSATVSSEKSAVPNKNSVIDEIKSKLEEESIKLWAAEISASRSLALHFPLTQRLIDKAYN</sequence>
<dbReference type="GO" id="GO:0020037">
    <property type="term" value="F:heme binding"/>
    <property type="evidence" value="ECO:0007669"/>
    <property type="project" value="InterPro"/>
</dbReference>
<reference evidence="2" key="1">
    <citation type="submission" date="2019-07" db="EMBL/GenBank/DDBJ databases">
        <authorList>
            <person name="Dittberner H."/>
        </authorList>
    </citation>
    <scope>NUCLEOTIDE SEQUENCE [LARGE SCALE GENOMIC DNA]</scope>
</reference>
<feature type="compositionally biased region" description="Acidic residues" evidence="1">
    <location>
        <begin position="16"/>
        <end position="42"/>
    </location>
</feature>
<dbReference type="AlphaFoldDB" id="A0A565ARJ4"/>
<gene>
    <name evidence="2" type="ORF">ANE_LOCUS2503</name>
</gene>
<organism evidence="2 3">
    <name type="scientific">Arabis nemorensis</name>
    <dbReference type="NCBI Taxonomy" id="586526"/>
    <lineage>
        <taxon>Eukaryota</taxon>
        <taxon>Viridiplantae</taxon>
        <taxon>Streptophyta</taxon>
        <taxon>Embryophyta</taxon>
        <taxon>Tracheophyta</taxon>
        <taxon>Spermatophyta</taxon>
        <taxon>Magnoliopsida</taxon>
        <taxon>eudicotyledons</taxon>
        <taxon>Gunneridae</taxon>
        <taxon>Pentapetalae</taxon>
        <taxon>rosids</taxon>
        <taxon>malvids</taxon>
        <taxon>Brassicales</taxon>
        <taxon>Brassicaceae</taxon>
        <taxon>Arabideae</taxon>
        <taxon>Arabis</taxon>
    </lineage>
</organism>
<evidence type="ECO:0000256" key="1">
    <source>
        <dbReference type="SAM" id="MobiDB-lite"/>
    </source>
</evidence>
<dbReference type="InterPro" id="IPR010255">
    <property type="entry name" value="Haem_peroxidase_sf"/>
</dbReference>
<dbReference type="EMBL" id="CABITT030000001">
    <property type="protein sequence ID" value="VVA92058.1"/>
    <property type="molecule type" value="Genomic_DNA"/>
</dbReference>
<comment type="caution">
    <text evidence="2">The sequence shown here is derived from an EMBL/GenBank/DDBJ whole genome shotgun (WGS) entry which is preliminary data.</text>
</comment>